<name>A0A0D6LH01_9BILA</name>
<protein>
    <submittedName>
        <fullName evidence="2">Uncharacterized protein</fullName>
    </submittedName>
</protein>
<feature type="compositionally biased region" description="Basic residues" evidence="1">
    <location>
        <begin position="64"/>
        <end position="73"/>
    </location>
</feature>
<reference evidence="2 3" key="1">
    <citation type="submission" date="2013-05" db="EMBL/GenBank/DDBJ databases">
        <title>Draft genome of the parasitic nematode Anyclostoma ceylanicum.</title>
        <authorList>
            <person name="Mitreva M."/>
        </authorList>
    </citation>
    <scope>NUCLEOTIDE SEQUENCE [LARGE SCALE GENOMIC DNA]</scope>
</reference>
<evidence type="ECO:0000256" key="1">
    <source>
        <dbReference type="SAM" id="MobiDB-lite"/>
    </source>
</evidence>
<proteinExistence type="predicted"/>
<feature type="region of interest" description="Disordered" evidence="1">
    <location>
        <begin position="172"/>
        <end position="203"/>
    </location>
</feature>
<keyword evidence="3" id="KW-1185">Reference proteome</keyword>
<organism evidence="2 3">
    <name type="scientific">Ancylostoma ceylanicum</name>
    <dbReference type="NCBI Taxonomy" id="53326"/>
    <lineage>
        <taxon>Eukaryota</taxon>
        <taxon>Metazoa</taxon>
        <taxon>Ecdysozoa</taxon>
        <taxon>Nematoda</taxon>
        <taxon>Chromadorea</taxon>
        <taxon>Rhabditida</taxon>
        <taxon>Rhabditina</taxon>
        <taxon>Rhabditomorpha</taxon>
        <taxon>Strongyloidea</taxon>
        <taxon>Ancylostomatidae</taxon>
        <taxon>Ancylostomatinae</taxon>
        <taxon>Ancylostoma</taxon>
    </lineage>
</organism>
<dbReference type="AlphaFoldDB" id="A0A0D6LH01"/>
<accession>A0A0D6LH01</accession>
<evidence type="ECO:0000313" key="2">
    <source>
        <dbReference type="EMBL" id="EPB70453.1"/>
    </source>
</evidence>
<feature type="compositionally biased region" description="Low complexity" evidence="1">
    <location>
        <begin position="83"/>
        <end position="92"/>
    </location>
</feature>
<dbReference type="GO" id="GO:0016071">
    <property type="term" value="P:mRNA metabolic process"/>
    <property type="evidence" value="ECO:0007669"/>
    <property type="project" value="UniProtKB-ARBA"/>
</dbReference>
<gene>
    <name evidence="2" type="ORF">ANCCEY_10466</name>
</gene>
<evidence type="ECO:0000313" key="3">
    <source>
        <dbReference type="Proteomes" id="UP000054495"/>
    </source>
</evidence>
<dbReference type="Proteomes" id="UP000054495">
    <property type="component" value="Unassembled WGS sequence"/>
</dbReference>
<dbReference type="InterPro" id="IPR028322">
    <property type="entry name" value="PNRC-like_rgn"/>
</dbReference>
<sequence length="218" mass="23448">MTSECNSVSRTTLTERRILIRFEKLSRVEGVTENWVEIEAVSVFNPGSNCYKSTMNISSASVPRAHRHHHHRQQQQQPIALHGSPGPASAPATPKSRQEGSRRPTRRPISFNSKIGASPCYAGSKFSDSPTARAIPLPPTEWIDEAYSSQSDTSSMSSGSFVGTNSDVETSSICSSAPSLSDVGEMSVMPSTPQKSALRPPSGMRVHPLRLIAAVAAS</sequence>
<dbReference type="Pfam" id="PF15365">
    <property type="entry name" value="PNRC"/>
    <property type="match status" value="1"/>
</dbReference>
<feature type="region of interest" description="Disordered" evidence="1">
    <location>
        <begin position="59"/>
        <end position="116"/>
    </location>
</feature>
<dbReference type="EMBL" id="KE125190">
    <property type="protein sequence ID" value="EPB70453.1"/>
    <property type="molecule type" value="Genomic_DNA"/>
</dbReference>